<organism evidence="2 3">
    <name type="scientific">Sedimentitalea todarodis</name>
    <dbReference type="NCBI Taxonomy" id="1631240"/>
    <lineage>
        <taxon>Bacteria</taxon>
        <taxon>Pseudomonadati</taxon>
        <taxon>Pseudomonadota</taxon>
        <taxon>Alphaproteobacteria</taxon>
        <taxon>Rhodobacterales</taxon>
        <taxon>Paracoccaceae</taxon>
        <taxon>Sedimentitalea</taxon>
    </lineage>
</organism>
<sequence>MSELGVHNWAFEKAEALEVISKLTELSVPILGGDVYQKRGGEIRPAYDNWYCNMEDGETNSKFAMRSASQARRYVRLYSEPEKQKTLYALVV</sequence>
<evidence type="ECO:0000259" key="1">
    <source>
        <dbReference type="Pfam" id="PF15569"/>
    </source>
</evidence>
<dbReference type="Proteomes" id="UP001255416">
    <property type="component" value="Unassembled WGS sequence"/>
</dbReference>
<protein>
    <submittedName>
        <fullName evidence="2">Imm40 family immunity protein</fullName>
    </submittedName>
</protein>
<keyword evidence="3" id="KW-1185">Reference proteome</keyword>
<feature type="domain" description="Immunity protein 40" evidence="1">
    <location>
        <begin position="2"/>
        <end position="92"/>
    </location>
</feature>
<dbReference type="InterPro" id="IPR029080">
    <property type="entry name" value="Imm40"/>
</dbReference>
<comment type="caution">
    <text evidence="2">The sequence shown here is derived from an EMBL/GenBank/DDBJ whole genome shotgun (WGS) entry which is preliminary data.</text>
</comment>
<evidence type="ECO:0000313" key="3">
    <source>
        <dbReference type="Proteomes" id="UP001255416"/>
    </source>
</evidence>
<evidence type="ECO:0000313" key="2">
    <source>
        <dbReference type="EMBL" id="MDU9007017.1"/>
    </source>
</evidence>
<accession>A0ABU3VLG5</accession>
<name>A0ABU3VLG5_9RHOB</name>
<reference evidence="3" key="1">
    <citation type="submission" date="2023-05" db="EMBL/GenBank/DDBJ databases">
        <title>Sedimentitalea sp. nov. JM2-8.</title>
        <authorList>
            <person name="Huang J."/>
        </authorList>
    </citation>
    <scope>NUCLEOTIDE SEQUENCE [LARGE SCALE GENOMIC DNA]</scope>
    <source>
        <strain evidence="3">KHS03</strain>
    </source>
</reference>
<gene>
    <name evidence="2" type="primary">imm40</name>
    <name evidence="2" type="ORF">QO231_24650</name>
</gene>
<dbReference type="RefSeq" id="WP_316782527.1">
    <property type="nucleotide sequence ID" value="NZ_JASMWN010000040.1"/>
</dbReference>
<dbReference type="EMBL" id="JASMWN010000040">
    <property type="protein sequence ID" value="MDU9007017.1"/>
    <property type="molecule type" value="Genomic_DNA"/>
</dbReference>
<proteinExistence type="predicted"/>
<dbReference type="Pfam" id="PF15569">
    <property type="entry name" value="Imm40"/>
    <property type="match status" value="1"/>
</dbReference>